<gene>
    <name evidence="2" type="ORF">NECAME_05176</name>
</gene>
<organism evidence="2 3">
    <name type="scientific">Necator americanus</name>
    <name type="common">Human hookworm</name>
    <dbReference type="NCBI Taxonomy" id="51031"/>
    <lineage>
        <taxon>Eukaryota</taxon>
        <taxon>Metazoa</taxon>
        <taxon>Ecdysozoa</taxon>
        <taxon>Nematoda</taxon>
        <taxon>Chromadorea</taxon>
        <taxon>Rhabditida</taxon>
        <taxon>Rhabditina</taxon>
        <taxon>Rhabditomorpha</taxon>
        <taxon>Strongyloidea</taxon>
        <taxon>Ancylostomatidae</taxon>
        <taxon>Bunostominae</taxon>
        <taxon>Necator</taxon>
    </lineage>
</organism>
<dbReference type="AlphaFoldDB" id="W2SJ25"/>
<reference evidence="3" key="1">
    <citation type="journal article" date="2014" name="Nat. Genet.">
        <title>Genome of the human hookworm Necator americanus.</title>
        <authorList>
            <person name="Tang Y.T."/>
            <person name="Gao X."/>
            <person name="Rosa B.A."/>
            <person name="Abubucker S."/>
            <person name="Hallsworth-Pepin K."/>
            <person name="Martin J."/>
            <person name="Tyagi R."/>
            <person name="Heizer E."/>
            <person name="Zhang X."/>
            <person name="Bhonagiri-Palsikar V."/>
            <person name="Minx P."/>
            <person name="Warren W.C."/>
            <person name="Wang Q."/>
            <person name="Zhan B."/>
            <person name="Hotez P.J."/>
            <person name="Sternberg P.W."/>
            <person name="Dougall A."/>
            <person name="Gaze S.T."/>
            <person name="Mulvenna J."/>
            <person name="Sotillo J."/>
            <person name="Ranganathan S."/>
            <person name="Rabelo E.M."/>
            <person name="Wilson R.K."/>
            <person name="Felgner P.L."/>
            <person name="Bethony J."/>
            <person name="Hawdon J.M."/>
            <person name="Gasser R.B."/>
            <person name="Loukas A."/>
            <person name="Mitreva M."/>
        </authorList>
    </citation>
    <scope>NUCLEOTIDE SEQUENCE [LARGE SCALE GENOMIC DNA]</scope>
</reference>
<dbReference type="KEGG" id="nai:NECAME_05176"/>
<dbReference type="OrthoDB" id="10018191at2759"/>
<evidence type="ECO:0000256" key="1">
    <source>
        <dbReference type="SAM" id="MobiDB-lite"/>
    </source>
</evidence>
<dbReference type="EMBL" id="KI669074">
    <property type="protein sequence ID" value="ETN69595.1"/>
    <property type="molecule type" value="Genomic_DNA"/>
</dbReference>
<keyword evidence="3" id="KW-1185">Reference proteome</keyword>
<sequence length="278" mass="30363">MTIDAVGGGGLVWVVVAEWKNIGSSNLSPSSYGAGRKTIQGTYGYCRGYCANCGSIGIVLFFFCHLKTKRFSARAASCRPTKEAASPPLICEQGPSAPSSPTSPRPRRPFPLTEDAMHRINLLSSGYDYGKLSPMSTYATSDLGSSPRSSISVASANLSPWINFRENHKNSFDLDDGGSDVCSKELLSPGMMLSPAPYSPFSDCEDLETPYSTYARSPNLSPNPLTRSFNHFRYCTFNVLERRGGEVLYGNVTVLIKYEAAVRCQAATTTSWYQKRIH</sequence>
<evidence type="ECO:0000313" key="2">
    <source>
        <dbReference type="EMBL" id="ETN69595.1"/>
    </source>
</evidence>
<feature type="region of interest" description="Disordered" evidence="1">
    <location>
        <begin position="85"/>
        <end position="109"/>
    </location>
</feature>
<proteinExistence type="predicted"/>
<accession>W2SJ25</accession>
<protein>
    <submittedName>
        <fullName evidence="2">Uncharacterized protein</fullName>
    </submittedName>
</protein>
<dbReference type="Proteomes" id="UP000053676">
    <property type="component" value="Unassembled WGS sequence"/>
</dbReference>
<name>W2SJ25_NECAM</name>
<evidence type="ECO:0000313" key="3">
    <source>
        <dbReference type="Proteomes" id="UP000053676"/>
    </source>
</evidence>